<dbReference type="EnsemblPlants" id="OMERI01G38750.1">
    <property type="protein sequence ID" value="OMERI01G38750.1"/>
    <property type="gene ID" value="OMERI01G38750"/>
</dbReference>
<reference evidence="1" key="2">
    <citation type="submission" date="2018-05" db="EMBL/GenBank/DDBJ databases">
        <title>OmerRS3 (Oryza meridionalis Reference Sequence Version 3).</title>
        <authorList>
            <person name="Zhang J."/>
            <person name="Kudrna D."/>
            <person name="Lee S."/>
            <person name="Talag J."/>
            <person name="Welchert J."/>
            <person name="Wing R.A."/>
        </authorList>
    </citation>
    <scope>NUCLEOTIDE SEQUENCE [LARGE SCALE GENOMIC DNA]</scope>
    <source>
        <strain evidence="1">cv. OR44</strain>
    </source>
</reference>
<proteinExistence type="predicted"/>
<protein>
    <submittedName>
        <fullName evidence="1">Uncharacterized protein</fullName>
    </submittedName>
</protein>
<dbReference type="AlphaFoldDB" id="A0A0E0CC52"/>
<name>A0A0E0CC52_9ORYZ</name>
<evidence type="ECO:0000313" key="1">
    <source>
        <dbReference type="EnsemblPlants" id="OMERI01G38750.1"/>
    </source>
</evidence>
<accession>A0A0E0CC52</accession>
<dbReference type="HOGENOM" id="CLU_2268055_0_0_1"/>
<evidence type="ECO:0000313" key="2">
    <source>
        <dbReference type="Proteomes" id="UP000008021"/>
    </source>
</evidence>
<keyword evidence="2" id="KW-1185">Reference proteome</keyword>
<dbReference type="Gramene" id="OMERI01G38750.1">
    <property type="protein sequence ID" value="OMERI01G38750.1"/>
    <property type="gene ID" value="OMERI01G38750"/>
</dbReference>
<reference evidence="1" key="1">
    <citation type="submission" date="2015-04" db="UniProtKB">
        <authorList>
            <consortium name="EnsemblPlants"/>
        </authorList>
    </citation>
    <scope>IDENTIFICATION</scope>
</reference>
<sequence>MQRIVDWTEVDNYCSEVRTYVVMHWEKPDPGWAKEMPVREWSSGTVKGKFFFLRGEPFFIAPQPKKSKSWRAKKVWLCRLNGSTCPLPLNPIAQKRSSSWSLD</sequence>
<dbReference type="Proteomes" id="UP000008021">
    <property type="component" value="Chromosome 1"/>
</dbReference>
<organism evidence="1">
    <name type="scientific">Oryza meridionalis</name>
    <dbReference type="NCBI Taxonomy" id="40149"/>
    <lineage>
        <taxon>Eukaryota</taxon>
        <taxon>Viridiplantae</taxon>
        <taxon>Streptophyta</taxon>
        <taxon>Embryophyta</taxon>
        <taxon>Tracheophyta</taxon>
        <taxon>Spermatophyta</taxon>
        <taxon>Magnoliopsida</taxon>
        <taxon>Liliopsida</taxon>
        <taxon>Poales</taxon>
        <taxon>Poaceae</taxon>
        <taxon>BOP clade</taxon>
        <taxon>Oryzoideae</taxon>
        <taxon>Oryzeae</taxon>
        <taxon>Oryzinae</taxon>
        <taxon>Oryza</taxon>
    </lineage>
</organism>